<keyword evidence="3" id="KW-0326">Glycosidase</keyword>
<dbReference type="InterPro" id="IPR017853">
    <property type="entry name" value="GH"/>
</dbReference>
<comment type="similarity">
    <text evidence="1">Belongs to the glycosyl hydrolase 2 family.</text>
</comment>
<keyword evidence="2" id="KW-0378">Hydrolase</keyword>
<dbReference type="InterPro" id="IPR006102">
    <property type="entry name" value="Ig-like_GH2"/>
</dbReference>
<dbReference type="GO" id="GO:0004553">
    <property type="term" value="F:hydrolase activity, hydrolyzing O-glycosyl compounds"/>
    <property type="evidence" value="ECO:0007669"/>
    <property type="project" value="InterPro"/>
</dbReference>
<dbReference type="PRINTS" id="PR00132">
    <property type="entry name" value="GLHYDRLASE2"/>
</dbReference>
<evidence type="ECO:0000259" key="7">
    <source>
        <dbReference type="Pfam" id="PF18565"/>
    </source>
</evidence>
<dbReference type="InterPro" id="IPR051913">
    <property type="entry name" value="GH2_Domain-Containing"/>
</dbReference>
<dbReference type="InterPro" id="IPR006101">
    <property type="entry name" value="Glyco_hydro_2"/>
</dbReference>
<dbReference type="Pfam" id="PF18565">
    <property type="entry name" value="Glyco_hydro2_C5"/>
    <property type="match status" value="1"/>
</dbReference>
<dbReference type="InterPro" id="IPR040605">
    <property type="entry name" value="Glyco_hydro2_dom5"/>
</dbReference>
<dbReference type="Gene3D" id="2.60.120.260">
    <property type="entry name" value="Galactose-binding domain-like"/>
    <property type="match status" value="1"/>
</dbReference>
<dbReference type="RefSeq" id="WP_146952855.1">
    <property type="nucleotide sequence ID" value="NZ_BAABBJ010000006.1"/>
</dbReference>
<dbReference type="SUPFAM" id="SSF51445">
    <property type="entry name" value="(Trans)glycosidases"/>
    <property type="match status" value="1"/>
</dbReference>
<dbReference type="SUPFAM" id="SSF49785">
    <property type="entry name" value="Galactose-binding domain-like"/>
    <property type="match status" value="1"/>
</dbReference>
<organism evidence="8 9">
    <name type="scientific">Cellulomonas soli</name>
    <dbReference type="NCBI Taxonomy" id="931535"/>
    <lineage>
        <taxon>Bacteria</taxon>
        <taxon>Bacillati</taxon>
        <taxon>Actinomycetota</taxon>
        <taxon>Actinomycetes</taxon>
        <taxon>Micrococcales</taxon>
        <taxon>Cellulomonadaceae</taxon>
        <taxon>Cellulomonas</taxon>
    </lineage>
</organism>
<evidence type="ECO:0000256" key="1">
    <source>
        <dbReference type="ARBA" id="ARBA00007401"/>
    </source>
</evidence>
<dbReference type="EMBL" id="BKAL01000006">
    <property type="protein sequence ID" value="GEP69082.1"/>
    <property type="molecule type" value="Genomic_DNA"/>
</dbReference>
<gene>
    <name evidence="8" type="primary">lacZ_2</name>
    <name evidence="8" type="ORF">CSO01_17970</name>
</gene>
<evidence type="ECO:0000313" key="8">
    <source>
        <dbReference type="EMBL" id="GEP69082.1"/>
    </source>
</evidence>
<evidence type="ECO:0000259" key="4">
    <source>
        <dbReference type="Pfam" id="PF00703"/>
    </source>
</evidence>
<accession>A0A512PD72</accession>
<dbReference type="AlphaFoldDB" id="A0A512PD72"/>
<comment type="caution">
    <text evidence="8">The sequence shown here is derived from an EMBL/GenBank/DDBJ whole genome shotgun (WGS) entry which is preliminary data.</text>
</comment>
<dbReference type="InterPro" id="IPR008979">
    <property type="entry name" value="Galactose-bd-like_sf"/>
</dbReference>
<dbReference type="InterPro" id="IPR036156">
    <property type="entry name" value="Beta-gal/glucu_dom_sf"/>
</dbReference>
<dbReference type="Pfam" id="PF16355">
    <property type="entry name" value="DUF4982"/>
    <property type="match status" value="1"/>
</dbReference>
<evidence type="ECO:0000256" key="2">
    <source>
        <dbReference type="ARBA" id="ARBA00022801"/>
    </source>
</evidence>
<protein>
    <submittedName>
        <fullName evidence="8">Beta-galactosidase</fullName>
    </submittedName>
</protein>
<feature type="domain" description="DUF4982" evidence="6">
    <location>
        <begin position="657"/>
        <end position="715"/>
    </location>
</feature>
<evidence type="ECO:0000259" key="5">
    <source>
        <dbReference type="Pfam" id="PF02836"/>
    </source>
</evidence>
<feature type="domain" description="Glycoside hydrolase family 2 immunoglobulin-like beta-sandwich" evidence="4">
    <location>
        <begin position="172"/>
        <end position="278"/>
    </location>
</feature>
<dbReference type="InterPro" id="IPR013783">
    <property type="entry name" value="Ig-like_fold"/>
</dbReference>
<dbReference type="Pfam" id="PF00703">
    <property type="entry name" value="Glyco_hydro_2"/>
    <property type="match status" value="1"/>
</dbReference>
<keyword evidence="9" id="KW-1185">Reference proteome</keyword>
<reference evidence="8 9" key="1">
    <citation type="submission" date="2019-07" db="EMBL/GenBank/DDBJ databases">
        <title>Whole genome shotgun sequence of Cellulomonas soli NBRC 109434.</title>
        <authorList>
            <person name="Hosoyama A."/>
            <person name="Uohara A."/>
            <person name="Ohji S."/>
            <person name="Ichikawa N."/>
        </authorList>
    </citation>
    <scope>NUCLEOTIDE SEQUENCE [LARGE SCALE GENOMIC DNA]</scope>
    <source>
        <strain evidence="8 9">NBRC 109434</strain>
    </source>
</reference>
<dbReference type="PANTHER" id="PTHR42732:SF1">
    <property type="entry name" value="BETA-MANNOSIDASE"/>
    <property type="match status" value="1"/>
</dbReference>
<dbReference type="Gene3D" id="3.20.20.80">
    <property type="entry name" value="Glycosidases"/>
    <property type="match status" value="1"/>
</dbReference>
<dbReference type="Pfam" id="PF02836">
    <property type="entry name" value="Glyco_hydro_2_C"/>
    <property type="match status" value="1"/>
</dbReference>
<dbReference type="GO" id="GO:0005975">
    <property type="term" value="P:carbohydrate metabolic process"/>
    <property type="evidence" value="ECO:0007669"/>
    <property type="project" value="InterPro"/>
</dbReference>
<dbReference type="Proteomes" id="UP000321798">
    <property type="component" value="Unassembled WGS sequence"/>
</dbReference>
<dbReference type="InterPro" id="IPR032311">
    <property type="entry name" value="DUF4982"/>
</dbReference>
<evidence type="ECO:0000259" key="6">
    <source>
        <dbReference type="Pfam" id="PF16355"/>
    </source>
</evidence>
<dbReference type="PANTHER" id="PTHR42732">
    <property type="entry name" value="BETA-GALACTOSIDASE"/>
    <property type="match status" value="1"/>
</dbReference>
<dbReference type="InterPro" id="IPR006103">
    <property type="entry name" value="Glyco_hydro_2_cat"/>
</dbReference>
<dbReference type="SUPFAM" id="SSF49303">
    <property type="entry name" value="beta-Galactosidase/glucuronidase domain"/>
    <property type="match status" value="1"/>
</dbReference>
<dbReference type="Gene3D" id="2.60.40.10">
    <property type="entry name" value="Immunoglobulins"/>
    <property type="match status" value="3"/>
</dbReference>
<feature type="domain" description="Glycoside hydrolase family 2" evidence="7">
    <location>
        <begin position="729"/>
        <end position="829"/>
    </location>
</feature>
<evidence type="ECO:0000256" key="3">
    <source>
        <dbReference type="ARBA" id="ARBA00023295"/>
    </source>
</evidence>
<dbReference type="OrthoDB" id="9762066at2"/>
<evidence type="ECO:0000313" key="9">
    <source>
        <dbReference type="Proteomes" id="UP000321798"/>
    </source>
</evidence>
<feature type="domain" description="Glycoside hydrolase family 2 catalytic" evidence="5">
    <location>
        <begin position="288"/>
        <end position="440"/>
    </location>
</feature>
<proteinExistence type="inferred from homology"/>
<sequence>MTSLPGLAAVSARREDFNRGWAFRRKVTAFQELGGADGAPWTEVTLPHDALVGGPRSADVPGGETSGYFVGGVFEYRASYVAPETDRGSQVHLEFDGVYRDAMVYVNGALAGQNAFGYSRFLVRIDPFLRFGADNEIRVACRSHVDSRWYTGAGIYRDVHLVVKPSVHIALDGVRVTTPDVDRLRALVEVAVDLENAGPVTAGMRLDTVILDAAGGRVAFDSQPVTLLPGDVLVARSRISVPSPALWSAEDPALHRAVVELRDGETVVDVQEVTFGVRTLQVDAEHGLRVNGEPVALRGACIHGDNGPLGAAAIGRAEERKIELLKRAGFNAIRSSHHPASPALLDACDRIGMYVMDETFDMWTSGKTDFDYASDFAQWWERDVEAMVAKDRNHPSVIFYSIGNEIPELGSGAGGRWSRLIAQKVRELDPTRLVTNGVNGFVAVLDSVLDGMQQRRAAAAEAGPGDDRAEGAGVNGMMTAMGQFMDQLQASPMVTARTEESYAALDVAGMNYGEARYEGDRELFPNRVIVGTETWPAQIDRNWDLVTRLPHVIGDFTWTGMDYLGETGIGVVRYADEVGGGSGFSTGYPGLTAGCGDLDITGSARTLSAYRQTVFGLRSQPAIAVHRPANRDRPVAVSTPWSWSDTVESWTWPGFEGRTVQVDVYSDADEVELQVNGAPAGRAKVGESKAFVAEVDVTYQPGELTAVALRDGVEISRASLRSASEVVQLSVVPDRAQLTAESSDLAFVDIALTDENGRLQVWAERVVHVSVTGSGVLQGLGSGAPVTEESFTDPQRRTYDGRALAVVRPTGRGGITVVVSAAGCAPVSIELHVA</sequence>
<name>A0A512PD72_9CELL</name>